<keyword evidence="2" id="KW-1185">Reference proteome</keyword>
<evidence type="ECO:0000313" key="1">
    <source>
        <dbReference type="EMBL" id="ACS43336.1"/>
    </source>
</evidence>
<dbReference type="Proteomes" id="UP000009081">
    <property type="component" value="Plasmid megaplasmid"/>
</dbReference>
<reference evidence="1 2" key="1">
    <citation type="journal article" date="2009" name="PLoS ONE">
        <title>Methylobacterium genome sequences: a reference blueprint to investigate microbial metabolism of C1 compounds from natural and industrial sources.</title>
        <authorList>
            <person name="Vuilleumier S."/>
            <person name="Chistoserdova L."/>
            <person name="Lee M.-C."/>
            <person name="Bringel F."/>
            <person name="Lajus A."/>
            <person name="Zhou Y."/>
            <person name="Gourion B."/>
            <person name="Barbe V."/>
            <person name="Chang J."/>
            <person name="Cruveiller S."/>
            <person name="Dossat C."/>
            <person name="Gillett W."/>
            <person name="Gruffaz C."/>
            <person name="Haugen E."/>
            <person name="Hourcade E."/>
            <person name="Levy R."/>
            <person name="Mangenot S."/>
            <person name="Muller E."/>
            <person name="Nadalig T."/>
            <person name="Pagni M."/>
            <person name="Penny C."/>
            <person name="Peyraud R."/>
            <person name="Robinson D.G."/>
            <person name="Roche D."/>
            <person name="Rouy Z."/>
            <person name="Saenampechek C."/>
            <person name="Salvignol G."/>
            <person name="Vallenet D."/>
            <person name="Wu Z."/>
            <person name="Marx C.J."/>
            <person name="Vorholt J.A."/>
            <person name="Olson M.V."/>
            <person name="Kaul R."/>
            <person name="Weissenbach J."/>
            <person name="Medigue C."/>
            <person name="Lidstrom M.E."/>
        </authorList>
    </citation>
    <scope>NUCLEOTIDE SEQUENCE [LARGE SCALE GENOMIC DNA]</scope>
    <source>
        <strain evidence="2">ATCC 14718 / DSM 1338 / JCM 2805 / NCIMB 9133 / AM1</strain>
    </source>
</reference>
<geneLocation type="plasmid" evidence="1 2">
    <name>megaplasmid</name>
</geneLocation>
<dbReference type="RefSeq" id="WP_012753805.1">
    <property type="nucleotide sequence ID" value="NC_012811.1"/>
</dbReference>
<evidence type="ECO:0000313" key="2">
    <source>
        <dbReference type="Proteomes" id="UP000009081"/>
    </source>
</evidence>
<proteinExistence type="predicted"/>
<dbReference type="KEGG" id="mea:Mex_2p0488"/>
<organism evidence="1 2">
    <name type="scientific">Methylorubrum extorquens (strain ATCC 14718 / DSM 1338 / JCM 2805 / NCIMB 9133 / AM1)</name>
    <name type="common">Methylobacterium extorquens</name>
    <dbReference type="NCBI Taxonomy" id="272630"/>
    <lineage>
        <taxon>Bacteria</taxon>
        <taxon>Pseudomonadati</taxon>
        <taxon>Pseudomonadota</taxon>
        <taxon>Alphaproteobacteria</taxon>
        <taxon>Hyphomicrobiales</taxon>
        <taxon>Methylobacteriaceae</taxon>
        <taxon>Methylorubrum</taxon>
    </lineage>
</organism>
<keyword evidence="1" id="KW-0614">Plasmid</keyword>
<name>C5B4F4_METEA</name>
<gene>
    <name evidence="1" type="ordered locus">MexAM1_META2p0488</name>
</gene>
<protein>
    <submittedName>
        <fullName evidence="1">Uncharacterized protein</fullName>
    </submittedName>
</protein>
<dbReference type="AlphaFoldDB" id="C5B4F4"/>
<dbReference type="EMBL" id="CP001511">
    <property type="protein sequence ID" value="ACS43336.1"/>
    <property type="molecule type" value="Genomic_DNA"/>
</dbReference>
<accession>C5B4F4</accession>
<sequence>MIVELPLLWRGRAVLRGMRTAREQLFRETVPVRVPEVGRGEAVEVCRREAHWVAAKGPTISTLFHGGRFWRPVWRMSTRMLSAADLPHEFGGGELLGAWMSAGTRYVADGPKVANEHQPLPPDAPARRWDGDDRADRIAEATRFVASRCTLFDGMAYEESPEPVAMAVPNRKGTHLDAHVPDGGTRIAWCDDAKRVLHDFVGSYVRAAAADCFRLDRMEAAVEHAAARWDTDPRYVQRVTGLEVLRPDLFSYDDEDHAAAAVAAEAYRRLSMSCFLLPRSAVEAVLDLRDARRAEPVDARIGLMRRALSAFEALDPAALPPAVEDEFPKAVARLRAGLMRHEMFVAPPPDLVAPGPVP</sequence>
<dbReference type="HOGENOM" id="CLU_773413_0_0_5"/>